<dbReference type="RefSeq" id="WP_152379912.1">
    <property type="nucleotide sequence ID" value="NZ_CP045298.1"/>
</dbReference>
<evidence type="ECO:0000313" key="2">
    <source>
        <dbReference type="Proteomes" id="UP001242811"/>
    </source>
</evidence>
<dbReference type="InterPro" id="IPR036086">
    <property type="entry name" value="ParB/Sulfiredoxin_sf"/>
</dbReference>
<dbReference type="CDD" id="cd16413">
    <property type="entry name" value="DGQHR_domain"/>
    <property type="match status" value="1"/>
</dbReference>
<protein>
    <submittedName>
        <fullName evidence="1">DGQHR domain-containing protein</fullName>
    </submittedName>
</protein>
<accession>A0ABU0KSI4</accession>
<dbReference type="InterPro" id="IPR017642">
    <property type="entry name" value="DNA_S_mod_DndB"/>
</dbReference>
<comment type="caution">
    <text evidence="1">The sequence shown here is derived from an EMBL/GenBank/DDBJ whole genome shotgun (WGS) entry which is preliminary data.</text>
</comment>
<evidence type="ECO:0000313" key="1">
    <source>
        <dbReference type="EMBL" id="MDQ0492396.1"/>
    </source>
</evidence>
<proteinExistence type="predicted"/>
<organism evidence="1 2">
    <name type="scientific">Paenibacillus brasilensis</name>
    <dbReference type="NCBI Taxonomy" id="128574"/>
    <lineage>
        <taxon>Bacteria</taxon>
        <taxon>Bacillati</taxon>
        <taxon>Bacillota</taxon>
        <taxon>Bacilli</taxon>
        <taxon>Bacillales</taxon>
        <taxon>Paenibacillaceae</taxon>
        <taxon>Paenibacillus</taxon>
    </lineage>
</organism>
<name>A0ABU0KSI4_9BACL</name>
<keyword evidence="2" id="KW-1185">Reference proteome</keyword>
<sequence length="333" mass="37841">MEIKQEKGLAAIQVTQGKYKFYIVSMPSETLRETCFTITREDDPIKGFQRRLDETRADEISQYIDGGVGSIPTAIILSAQDEANLEYHSRNKTISFTPEKNSFLIIDGQHRVWGFIKAKTSIRVPVVIYEDLTRVEEAQLFVDINSTQKEVPRDLILDVKRLLQKESEEEKRCSQIFEFFYSKEGSILNGHLARAERENGKITRRIFNNCISELLSDMLEEISDDDSYIIINNYLSAMKSVLGSIDSNGDDIITRITVFQACMGVSKYVIEKTNNMFGGRLTVDSFTETLSILKTNLPRGVVQRPGNSYRKLSDHLMNALTKVSLRPGVISLE</sequence>
<gene>
    <name evidence="1" type="ORF">QOZ95_000543</name>
</gene>
<dbReference type="Proteomes" id="UP001242811">
    <property type="component" value="Unassembled WGS sequence"/>
</dbReference>
<dbReference type="NCBIfam" id="TIGR03187">
    <property type="entry name" value="DGQHR"/>
    <property type="match status" value="1"/>
</dbReference>
<dbReference type="EMBL" id="JAUSWA010000002">
    <property type="protein sequence ID" value="MDQ0492396.1"/>
    <property type="molecule type" value="Genomic_DNA"/>
</dbReference>
<dbReference type="Pfam" id="PF14072">
    <property type="entry name" value="DndB"/>
    <property type="match status" value="1"/>
</dbReference>
<dbReference type="InterPro" id="IPR017601">
    <property type="entry name" value="DGQHR-contain_dom"/>
</dbReference>
<reference evidence="1 2" key="1">
    <citation type="submission" date="2023-07" db="EMBL/GenBank/DDBJ databases">
        <title>Genomic Encyclopedia of Type Strains, Phase IV (KMG-IV): sequencing the most valuable type-strain genomes for metagenomic binning, comparative biology and taxonomic classification.</title>
        <authorList>
            <person name="Goeker M."/>
        </authorList>
    </citation>
    <scope>NUCLEOTIDE SEQUENCE [LARGE SCALE GENOMIC DNA]</scope>
    <source>
        <strain evidence="1 2">DSM 14914</strain>
    </source>
</reference>
<dbReference type="SUPFAM" id="SSF110849">
    <property type="entry name" value="ParB/Sulfiredoxin"/>
    <property type="match status" value="1"/>
</dbReference>